<feature type="compositionally biased region" description="Basic and acidic residues" evidence="1">
    <location>
        <begin position="389"/>
        <end position="411"/>
    </location>
</feature>
<sequence>MSMNSTPSWLYDTPENRVFVTFFHALAILFTILRLTRRTRIRLLSWDDAWAAITLVLLIAHLTTRWIEWRSVNDRRATMDEATYIKQVIRMVSIRTVLFTATIWASRISLALSVARILPPGRLRTTAIVLSVACFLTGSIFLTAKVALLNNPRPDEVAQFEAVKWLVVLQVAADVIASLLLLTLPLYTLWNTRSLPAPERRLLMVLSMGSFLTLGACCAQAAFVLRKDGKGWGYAGQLHVTIAVAVCNFLVVISTLFRLLFRLRRKTSSLASGSDSSIEGEEHNSGEHIIGLASTGLRPAQTRSCNSTSLVDDSSVFQLTELEGFQTQTYSLGSHIGSWDGTTASASLPEDNIMEFGSYDDEIEIVPQGTQGEEDEDPSDDGSNIKATLEPERPRIMPEDACSKRDVRAEW</sequence>
<feature type="transmembrane region" description="Helical" evidence="2">
    <location>
        <begin position="168"/>
        <end position="190"/>
    </location>
</feature>
<protein>
    <recommendedName>
        <fullName evidence="5">Integral membrane protein</fullName>
    </recommendedName>
</protein>
<feature type="transmembrane region" description="Helical" evidence="2">
    <location>
        <begin position="127"/>
        <end position="148"/>
    </location>
</feature>
<keyword evidence="2" id="KW-1133">Transmembrane helix</keyword>
<comment type="caution">
    <text evidence="3">The sequence shown here is derived from an EMBL/GenBank/DDBJ whole genome shotgun (WGS) entry which is preliminary data.</text>
</comment>
<reference evidence="3 4" key="1">
    <citation type="submission" date="2024-02" db="EMBL/GenBank/DDBJ databases">
        <title>A draft genome for the cacao thread blight pathogen Marasmius crinis-equi.</title>
        <authorList>
            <person name="Cohen S.P."/>
            <person name="Baruah I.K."/>
            <person name="Amoako-Attah I."/>
            <person name="Bukari Y."/>
            <person name="Meinhardt L.W."/>
            <person name="Bailey B.A."/>
        </authorList>
    </citation>
    <scope>NUCLEOTIDE SEQUENCE [LARGE SCALE GENOMIC DNA]</scope>
    <source>
        <strain evidence="3 4">GH-76</strain>
    </source>
</reference>
<dbReference type="InterPro" id="IPR052337">
    <property type="entry name" value="SAT4-like"/>
</dbReference>
<feature type="region of interest" description="Disordered" evidence="1">
    <location>
        <begin position="367"/>
        <end position="411"/>
    </location>
</feature>
<gene>
    <name evidence="3" type="ORF">V5O48_005039</name>
</gene>
<dbReference type="PANTHER" id="PTHR33048">
    <property type="entry name" value="PTH11-LIKE INTEGRAL MEMBRANE PROTEIN (AFU_ORTHOLOGUE AFUA_5G11245)"/>
    <property type="match status" value="1"/>
</dbReference>
<evidence type="ECO:0000256" key="2">
    <source>
        <dbReference type="SAM" id="Phobius"/>
    </source>
</evidence>
<keyword evidence="4" id="KW-1185">Reference proteome</keyword>
<feature type="transmembrane region" description="Helical" evidence="2">
    <location>
        <begin position="87"/>
        <end position="106"/>
    </location>
</feature>
<dbReference type="EMBL" id="JBAHYK010000188">
    <property type="protein sequence ID" value="KAL0576932.1"/>
    <property type="molecule type" value="Genomic_DNA"/>
</dbReference>
<dbReference type="PANTHER" id="PTHR33048:SF47">
    <property type="entry name" value="INTEGRAL MEMBRANE PROTEIN-RELATED"/>
    <property type="match status" value="1"/>
</dbReference>
<organism evidence="3 4">
    <name type="scientific">Marasmius crinis-equi</name>
    <dbReference type="NCBI Taxonomy" id="585013"/>
    <lineage>
        <taxon>Eukaryota</taxon>
        <taxon>Fungi</taxon>
        <taxon>Dikarya</taxon>
        <taxon>Basidiomycota</taxon>
        <taxon>Agaricomycotina</taxon>
        <taxon>Agaricomycetes</taxon>
        <taxon>Agaricomycetidae</taxon>
        <taxon>Agaricales</taxon>
        <taxon>Marasmiineae</taxon>
        <taxon>Marasmiaceae</taxon>
        <taxon>Marasmius</taxon>
    </lineage>
</organism>
<feature type="transmembrane region" description="Helical" evidence="2">
    <location>
        <begin position="48"/>
        <end position="67"/>
    </location>
</feature>
<keyword evidence="2" id="KW-0812">Transmembrane</keyword>
<accession>A0ABR3FND0</accession>
<dbReference type="Proteomes" id="UP001465976">
    <property type="component" value="Unassembled WGS sequence"/>
</dbReference>
<evidence type="ECO:0000256" key="1">
    <source>
        <dbReference type="SAM" id="MobiDB-lite"/>
    </source>
</evidence>
<evidence type="ECO:0000313" key="4">
    <source>
        <dbReference type="Proteomes" id="UP001465976"/>
    </source>
</evidence>
<feature type="transmembrane region" description="Helical" evidence="2">
    <location>
        <begin position="202"/>
        <end position="225"/>
    </location>
</feature>
<keyword evidence="2" id="KW-0472">Membrane</keyword>
<proteinExistence type="predicted"/>
<name>A0ABR3FND0_9AGAR</name>
<feature type="transmembrane region" description="Helical" evidence="2">
    <location>
        <begin position="237"/>
        <end position="261"/>
    </location>
</feature>
<evidence type="ECO:0008006" key="5">
    <source>
        <dbReference type="Google" id="ProtNLM"/>
    </source>
</evidence>
<feature type="transmembrane region" description="Helical" evidence="2">
    <location>
        <begin position="18"/>
        <end position="36"/>
    </location>
</feature>
<evidence type="ECO:0000313" key="3">
    <source>
        <dbReference type="EMBL" id="KAL0576932.1"/>
    </source>
</evidence>